<dbReference type="GO" id="GO:0003993">
    <property type="term" value="F:acid phosphatase activity"/>
    <property type="evidence" value="ECO:0007669"/>
    <property type="project" value="InterPro"/>
</dbReference>
<dbReference type="InterPro" id="IPR015914">
    <property type="entry name" value="PAPs_N"/>
</dbReference>
<proteinExistence type="predicted"/>
<dbReference type="InterPro" id="IPR003961">
    <property type="entry name" value="FN3_dom"/>
</dbReference>
<name>A0A1F5N0J2_9BACT</name>
<dbReference type="PROSITE" id="PS50853">
    <property type="entry name" value="FN3"/>
    <property type="match status" value="1"/>
</dbReference>
<comment type="caution">
    <text evidence="2">The sequence shown here is derived from an EMBL/GenBank/DDBJ whole genome shotgun (WGS) entry which is preliminary data.</text>
</comment>
<dbReference type="Proteomes" id="UP000177135">
    <property type="component" value="Unassembled WGS sequence"/>
</dbReference>
<feature type="domain" description="Fibronectin type-III" evidence="1">
    <location>
        <begin position="38"/>
        <end position="135"/>
    </location>
</feature>
<protein>
    <recommendedName>
        <fullName evidence="1">Fibronectin type-III domain-containing protein</fullName>
    </recommendedName>
</protein>
<dbReference type="SUPFAM" id="SSF49363">
    <property type="entry name" value="Purple acid phosphatase, N-terminal domain"/>
    <property type="match status" value="1"/>
</dbReference>
<evidence type="ECO:0000313" key="2">
    <source>
        <dbReference type="EMBL" id="OGE71000.1"/>
    </source>
</evidence>
<gene>
    <name evidence="2" type="ORF">A2617_00425</name>
</gene>
<accession>A0A1F5N0J2</accession>
<dbReference type="Gene3D" id="2.60.40.380">
    <property type="entry name" value="Purple acid phosphatase-like, N-terminal"/>
    <property type="match status" value="1"/>
</dbReference>
<dbReference type="Pfam" id="PF16656">
    <property type="entry name" value="Pur_ac_phosph_N"/>
    <property type="match status" value="1"/>
</dbReference>
<evidence type="ECO:0000259" key="1">
    <source>
        <dbReference type="PROSITE" id="PS50853"/>
    </source>
</evidence>
<dbReference type="AlphaFoldDB" id="A0A1F5N0J2"/>
<organism evidence="2 3">
    <name type="scientific">Candidatus Daviesbacteria bacterium RIFOXYD1_FULL_41_10</name>
    <dbReference type="NCBI Taxonomy" id="1797801"/>
    <lineage>
        <taxon>Bacteria</taxon>
        <taxon>Candidatus Daviesiibacteriota</taxon>
    </lineage>
</organism>
<dbReference type="EMBL" id="MFEC01000023">
    <property type="protein sequence ID" value="OGE71000.1"/>
    <property type="molecule type" value="Genomic_DNA"/>
</dbReference>
<reference evidence="2 3" key="1">
    <citation type="journal article" date="2016" name="Nat. Commun.">
        <title>Thousands of microbial genomes shed light on interconnected biogeochemical processes in an aquifer system.</title>
        <authorList>
            <person name="Anantharaman K."/>
            <person name="Brown C.T."/>
            <person name="Hug L.A."/>
            <person name="Sharon I."/>
            <person name="Castelle C.J."/>
            <person name="Probst A.J."/>
            <person name="Thomas B.C."/>
            <person name="Singh A."/>
            <person name="Wilkins M.J."/>
            <person name="Karaoz U."/>
            <person name="Brodie E.L."/>
            <person name="Williams K.H."/>
            <person name="Hubbard S.S."/>
            <person name="Banfield J.F."/>
        </authorList>
    </citation>
    <scope>NUCLEOTIDE SEQUENCE [LARGE SCALE GENOMIC DNA]</scope>
</reference>
<evidence type="ECO:0000313" key="3">
    <source>
        <dbReference type="Proteomes" id="UP000177135"/>
    </source>
</evidence>
<dbReference type="GO" id="GO:0046872">
    <property type="term" value="F:metal ion binding"/>
    <property type="evidence" value="ECO:0007669"/>
    <property type="project" value="InterPro"/>
</dbReference>
<dbReference type="InterPro" id="IPR008963">
    <property type="entry name" value="Purple_acid_Pase-like_N"/>
</dbReference>
<sequence length="228" mass="24599">MPTLFGLVLLIIGLAAGVFFIKSPELLVFQSQALPEVTPQKITLANLAPASVSIFWQTVNQTSGFIRIGTSSTLDQTFRDVRDSFSLNPYGLHFVTLTNLSPGTTYFYKINSGDSLHPQGAPLTFRTPFEETVSSYQPVIGTVINDDLTPISEAFVTLEGQSGLLAAVTKVSGNFILPLTSLGNAPVDIPLTLTVFDKEKSSRVIFKLPVTQNLPPITLGQDLDLTAP</sequence>